<evidence type="ECO:0000256" key="1">
    <source>
        <dbReference type="SAM" id="SignalP"/>
    </source>
</evidence>
<reference evidence="2" key="1">
    <citation type="submission" date="2020-08" db="EMBL/GenBank/DDBJ databases">
        <title>Genome public.</title>
        <authorList>
            <person name="Liu C."/>
            <person name="Sun Q."/>
        </authorList>
    </citation>
    <scope>NUCLEOTIDE SEQUENCE</scope>
    <source>
        <strain evidence="2">BX15</strain>
    </source>
</reference>
<gene>
    <name evidence="2" type="ORF">H8Z83_13595</name>
</gene>
<proteinExistence type="predicted"/>
<sequence length="241" mass="26899">MKVYRLAAAGLALGLLTGCASLLERSYTTSEPHSSKFWESEAAATLRAENRQDMVNDLLILIGQHTETASLRLYNFPDEQTALEELEKAAQEVQQETPLGAYAVEYITYISQPQRSCFEADLQIGYRRTAEQMQTIVSASSVSALGDLLEAALDGGRTELVVRMGYWQADSREKVAQEVQQVRQERGTREEAVWIVHYYPETDPVGIIEFLLKPTEEEIQVYQAEQVSAAQSEASSTEQAP</sequence>
<dbReference type="AlphaFoldDB" id="A0A923MLZ9"/>
<organism evidence="2 3">
    <name type="scientific">Dysosmobacter segnis</name>
    <dbReference type="NCBI Taxonomy" id="2763042"/>
    <lineage>
        <taxon>Bacteria</taxon>
        <taxon>Bacillati</taxon>
        <taxon>Bacillota</taxon>
        <taxon>Clostridia</taxon>
        <taxon>Eubacteriales</taxon>
        <taxon>Oscillospiraceae</taxon>
        <taxon>Dysosmobacter</taxon>
    </lineage>
</organism>
<keyword evidence="3" id="KW-1185">Reference proteome</keyword>
<accession>A0A923MLZ9</accession>
<feature type="chain" id="PRO_5038425111" evidence="1">
    <location>
        <begin position="21"/>
        <end position="241"/>
    </location>
</feature>
<protein>
    <submittedName>
        <fullName evidence="2">Uncharacterized protein</fullName>
    </submittedName>
</protein>
<dbReference type="Proteomes" id="UP000620327">
    <property type="component" value="Unassembled WGS sequence"/>
</dbReference>
<comment type="caution">
    <text evidence="2">The sequence shown here is derived from an EMBL/GenBank/DDBJ whole genome shotgun (WGS) entry which is preliminary data.</text>
</comment>
<feature type="signal peptide" evidence="1">
    <location>
        <begin position="1"/>
        <end position="20"/>
    </location>
</feature>
<dbReference type="PROSITE" id="PS51257">
    <property type="entry name" value="PROKAR_LIPOPROTEIN"/>
    <property type="match status" value="1"/>
</dbReference>
<evidence type="ECO:0000313" key="3">
    <source>
        <dbReference type="Proteomes" id="UP000620327"/>
    </source>
</evidence>
<name>A0A923MLZ9_9FIRM</name>
<keyword evidence="1" id="KW-0732">Signal</keyword>
<evidence type="ECO:0000313" key="2">
    <source>
        <dbReference type="EMBL" id="MBC5771332.1"/>
    </source>
</evidence>
<dbReference type="EMBL" id="JACOQI010000015">
    <property type="protein sequence ID" value="MBC5771332.1"/>
    <property type="molecule type" value="Genomic_DNA"/>
</dbReference>
<dbReference type="RefSeq" id="WP_187015529.1">
    <property type="nucleotide sequence ID" value="NZ_JACOQI010000015.1"/>
</dbReference>